<feature type="region of interest" description="Disordered" evidence="1">
    <location>
        <begin position="171"/>
        <end position="190"/>
    </location>
</feature>
<comment type="caution">
    <text evidence="2">The sequence shown here is derived from an EMBL/GenBank/DDBJ whole genome shotgun (WGS) entry which is preliminary data.</text>
</comment>
<reference evidence="2 3" key="1">
    <citation type="submission" date="2019-09" db="EMBL/GenBank/DDBJ databases">
        <title>Genomic sequencing of 4 copper resistant soil isolates.</title>
        <authorList>
            <person name="Havryliuk O."/>
        </authorList>
    </citation>
    <scope>NUCLEOTIDE SEQUENCE [LARGE SCALE GENOMIC DNA]</scope>
    <source>
        <strain evidence="2 3">UKR4</strain>
    </source>
</reference>
<name>A0A5M8EIA4_PSEVE</name>
<evidence type="ECO:0000256" key="1">
    <source>
        <dbReference type="SAM" id="MobiDB-lite"/>
    </source>
</evidence>
<gene>
    <name evidence="2" type="ORF">F3K53_30535</name>
</gene>
<accession>A0A5M8EIA4</accession>
<evidence type="ECO:0000313" key="2">
    <source>
        <dbReference type="EMBL" id="KAA6168702.1"/>
    </source>
</evidence>
<organism evidence="2 3">
    <name type="scientific">Pseudomonas veronii</name>
    <dbReference type="NCBI Taxonomy" id="76761"/>
    <lineage>
        <taxon>Bacteria</taxon>
        <taxon>Pseudomonadati</taxon>
        <taxon>Pseudomonadota</taxon>
        <taxon>Gammaproteobacteria</taxon>
        <taxon>Pseudomonadales</taxon>
        <taxon>Pseudomonadaceae</taxon>
        <taxon>Pseudomonas</taxon>
    </lineage>
</organism>
<evidence type="ECO:0000313" key="3">
    <source>
        <dbReference type="Proteomes" id="UP000323909"/>
    </source>
</evidence>
<sequence length="190" mass="20647">MTTDSNVNELLEAQEALASTVREYITQISNQLRTEKEQAIRDKINDQLAEMTPIYIRLTGRGIAIIAASSKDDVANIKVVSKDVQKFIYGIKRIEEMLTVATSIVKFVVVCLGESKNPVTIFKAGKDVYEAINAVITKESQKGSNAAINLKTLKSLLTPSLLSGRTPVDRVAGAKAQQKPAVAGAKKKTK</sequence>
<protein>
    <submittedName>
        <fullName evidence="2">Uncharacterized protein</fullName>
    </submittedName>
</protein>
<dbReference type="EMBL" id="VWXT01000679">
    <property type="protein sequence ID" value="KAA6168702.1"/>
    <property type="molecule type" value="Genomic_DNA"/>
</dbReference>
<dbReference type="AlphaFoldDB" id="A0A5M8EIA4"/>
<dbReference type="Proteomes" id="UP000323909">
    <property type="component" value="Unassembled WGS sequence"/>
</dbReference>
<proteinExistence type="predicted"/>
<dbReference type="RefSeq" id="WP_150054773.1">
    <property type="nucleotide sequence ID" value="NZ_VWXT01000679.1"/>
</dbReference>